<keyword evidence="4" id="KW-1185">Reference proteome</keyword>
<dbReference type="GO" id="GO:0000470">
    <property type="term" value="P:maturation of LSU-rRNA"/>
    <property type="evidence" value="ECO:0007669"/>
    <property type="project" value="TreeGrafter"/>
</dbReference>
<dbReference type="STRING" id="45286.A0A0X8HRR6"/>
<feature type="compositionally biased region" description="Low complexity" evidence="2">
    <location>
        <begin position="73"/>
        <end position="83"/>
    </location>
</feature>
<name>A0A0X8HRR6_9SACH</name>
<dbReference type="Pfam" id="PF07890">
    <property type="entry name" value="Rrp15p"/>
    <property type="match status" value="1"/>
</dbReference>
<evidence type="ECO:0000256" key="1">
    <source>
        <dbReference type="ARBA" id="ARBA00007462"/>
    </source>
</evidence>
<sequence length="270" mass="30711">MASKSTTSIKPSKKKKLNDSSAKKVSVRSTSEAEETVSISKASSSDEAESDVDAKDEQEQEQEQEQEKEEEQQQQQQQQQEQEQVNDEIDEEGVTSEEIEEQDEDDFPRKKKSSNSKHDDGSESFSNALSNILSSHLKSYDRKDPILARNKKVLKQNEADKLELKARKALLAEKKQLLNKARKRDILPVASSEEDPTIIRLTLEKERKLRKIAQKGVVKLFNAILSTQVKTEKEIETNLANVKNRKERKELITEVSKERFLDLVKAAGDS</sequence>
<dbReference type="GO" id="GO:0030687">
    <property type="term" value="C:preribosome, large subunit precursor"/>
    <property type="evidence" value="ECO:0007669"/>
    <property type="project" value="TreeGrafter"/>
</dbReference>
<feature type="compositionally biased region" description="Acidic residues" evidence="2">
    <location>
        <begin position="58"/>
        <end position="72"/>
    </location>
</feature>
<dbReference type="PANTHER" id="PTHR13245:SF14">
    <property type="entry name" value="RRP15-LIKE PROTEIN"/>
    <property type="match status" value="1"/>
</dbReference>
<dbReference type="PANTHER" id="PTHR13245">
    <property type="entry name" value="RRP15-LIKE PROTEIN"/>
    <property type="match status" value="1"/>
</dbReference>
<evidence type="ECO:0000256" key="2">
    <source>
        <dbReference type="SAM" id="MobiDB-lite"/>
    </source>
</evidence>
<dbReference type="Proteomes" id="UP000243052">
    <property type="component" value="Chromosome iv"/>
</dbReference>
<gene>
    <name evidence="3" type="ORF">AW171_hschr42586</name>
</gene>
<dbReference type="AlphaFoldDB" id="A0A0X8HRR6"/>
<evidence type="ECO:0000313" key="3">
    <source>
        <dbReference type="EMBL" id="AMD20681.1"/>
    </source>
</evidence>
<comment type="similarity">
    <text evidence="1">Belongs to the RRP15 family.</text>
</comment>
<dbReference type="GeneID" id="28723939"/>
<protein>
    <submittedName>
        <fullName evidence="3">HDL063Cp</fullName>
    </submittedName>
</protein>
<feature type="region of interest" description="Disordered" evidence="2">
    <location>
        <begin position="1"/>
        <end position="127"/>
    </location>
</feature>
<feature type="compositionally biased region" description="Low complexity" evidence="2">
    <location>
        <begin position="1"/>
        <end position="10"/>
    </location>
</feature>
<dbReference type="InterPro" id="IPR012459">
    <property type="entry name" value="Rrp15"/>
</dbReference>
<feature type="compositionally biased region" description="Acidic residues" evidence="2">
    <location>
        <begin position="84"/>
        <end position="106"/>
    </location>
</feature>
<organism evidence="3 4">
    <name type="scientific">Eremothecium sinecaudum</name>
    <dbReference type="NCBI Taxonomy" id="45286"/>
    <lineage>
        <taxon>Eukaryota</taxon>
        <taxon>Fungi</taxon>
        <taxon>Dikarya</taxon>
        <taxon>Ascomycota</taxon>
        <taxon>Saccharomycotina</taxon>
        <taxon>Saccharomycetes</taxon>
        <taxon>Saccharomycetales</taxon>
        <taxon>Saccharomycetaceae</taxon>
        <taxon>Eremothecium</taxon>
    </lineage>
</organism>
<accession>A0A0X8HRR6</accession>
<proteinExistence type="inferred from homology"/>
<dbReference type="GO" id="GO:0000460">
    <property type="term" value="P:maturation of 5.8S rRNA"/>
    <property type="evidence" value="ECO:0007669"/>
    <property type="project" value="TreeGrafter"/>
</dbReference>
<dbReference type="EMBL" id="CP014244">
    <property type="protein sequence ID" value="AMD20681.1"/>
    <property type="molecule type" value="Genomic_DNA"/>
</dbReference>
<reference evidence="3 4" key="1">
    <citation type="submission" date="2016-01" db="EMBL/GenBank/DDBJ databases">
        <title>Genome sequence of the yeast Holleya sinecauda.</title>
        <authorList>
            <person name="Dietrich F.S."/>
        </authorList>
    </citation>
    <scope>NUCLEOTIDE SEQUENCE [LARGE SCALE GENOMIC DNA]</scope>
    <source>
        <strain evidence="3 4">ATCC 58844</strain>
    </source>
</reference>
<evidence type="ECO:0000313" key="4">
    <source>
        <dbReference type="Proteomes" id="UP000243052"/>
    </source>
</evidence>
<dbReference type="OrthoDB" id="20949at2759"/>
<dbReference type="RefSeq" id="XP_017987677.1">
    <property type="nucleotide sequence ID" value="XM_018131745.1"/>
</dbReference>